<dbReference type="AlphaFoldDB" id="A0A8C7F6J0"/>
<keyword evidence="8 11" id="KW-0067">ATP-binding</keyword>
<gene>
    <name evidence="15" type="primary">STK3</name>
</gene>
<dbReference type="GO" id="GO:0005524">
    <property type="term" value="F:ATP binding"/>
    <property type="evidence" value="ECO:0007669"/>
    <property type="project" value="UniProtKB-UniRule"/>
</dbReference>
<dbReference type="InterPro" id="IPR011009">
    <property type="entry name" value="Kinase-like_dom_sf"/>
</dbReference>
<dbReference type="InterPro" id="IPR036674">
    <property type="entry name" value="p53_tetramer_sf"/>
</dbReference>
<evidence type="ECO:0000256" key="4">
    <source>
        <dbReference type="ARBA" id="ARBA00022553"/>
    </source>
</evidence>
<feature type="domain" description="Protein kinase" evidence="13">
    <location>
        <begin position="47"/>
        <end position="390"/>
    </location>
</feature>
<evidence type="ECO:0000256" key="6">
    <source>
        <dbReference type="ARBA" id="ARBA00022741"/>
    </source>
</evidence>
<dbReference type="InterPro" id="IPR017441">
    <property type="entry name" value="Protein_kinase_ATP_BS"/>
</dbReference>
<dbReference type="InterPro" id="IPR011524">
    <property type="entry name" value="SARAH_dom"/>
</dbReference>
<dbReference type="PANTHER" id="PTHR48012">
    <property type="entry name" value="STERILE20-LIKE KINASE, ISOFORM B-RELATED"/>
    <property type="match status" value="1"/>
</dbReference>
<dbReference type="Gene3D" id="1.10.287.4270">
    <property type="match status" value="1"/>
</dbReference>
<proteinExistence type="inferred from homology"/>
<dbReference type="GO" id="GO:0051262">
    <property type="term" value="P:protein tetramerization"/>
    <property type="evidence" value="ECO:0007669"/>
    <property type="project" value="InterPro"/>
</dbReference>
<keyword evidence="16" id="KW-1185">Reference proteome</keyword>
<evidence type="ECO:0000256" key="10">
    <source>
        <dbReference type="ARBA" id="ARBA00048679"/>
    </source>
</evidence>
<reference evidence="15" key="2">
    <citation type="submission" date="2025-09" db="UniProtKB">
        <authorList>
            <consortium name="Ensembl"/>
        </authorList>
    </citation>
    <scope>IDENTIFICATION</scope>
</reference>
<accession>A0A8C7F6J0</accession>
<dbReference type="Pfam" id="PF11629">
    <property type="entry name" value="Mst1_SARAH"/>
    <property type="match status" value="1"/>
</dbReference>
<organism evidence="15 16">
    <name type="scientific">Oncorhynchus kisutch</name>
    <name type="common">Coho salmon</name>
    <name type="synonym">Salmo kisutch</name>
    <dbReference type="NCBI Taxonomy" id="8019"/>
    <lineage>
        <taxon>Eukaryota</taxon>
        <taxon>Metazoa</taxon>
        <taxon>Chordata</taxon>
        <taxon>Craniata</taxon>
        <taxon>Vertebrata</taxon>
        <taxon>Euteleostomi</taxon>
        <taxon>Actinopterygii</taxon>
        <taxon>Neopterygii</taxon>
        <taxon>Teleostei</taxon>
        <taxon>Protacanthopterygii</taxon>
        <taxon>Salmoniformes</taxon>
        <taxon>Salmonidae</taxon>
        <taxon>Salmoninae</taxon>
        <taxon>Oncorhynchus</taxon>
    </lineage>
</organism>
<dbReference type="Pfam" id="PF00069">
    <property type="entry name" value="Pkinase"/>
    <property type="match status" value="1"/>
</dbReference>
<dbReference type="InterPro" id="IPR000719">
    <property type="entry name" value="Prot_kinase_dom"/>
</dbReference>
<feature type="binding site" evidence="11">
    <location>
        <position position="76"/>
    </location>
    <ligand>
        <name>ATP</name>
        <dbReference type="ChEBI" id="CHEBI:30616"/>
    </ligand>
</feature>
<name>A0A8C7F6J0_ONCKI</name>
<dbReference type="CDD" id="cd21888">
    <property type="entry name" value="SARAH_MST2"/>
    <property type="match status" value="1"/>
</dbReference>
<evidence type="ECO:0000256" key="1">
    <source>
        <dbReference type="ARBA" id="ARBA00008874"/>
    </source>
</evidence>
<dbReference type="PANTHER" id="PTHR48012:SF10">
    <property type="entry name" value="FI20177P1"/>
    <property type="match status" value="1"/>
</dbReference>
<sequence length="403" mass="46454">MLTFLPKKIASYFSISYIKLPADPVPQFFKLKKLSEDSLTKQPEEVFDVLEKLGEGSYGSVFKAIHKESGQVVAIKQVPVESDLQEIIKEISIMQQCDSPYVVKYYGSYFKNTDLWIVMEYCGAGSVSDIIRLRNKTAIFMIPTNPPPTFRKPELWTDDFTHFVKKCLVKNPEQRATATQLLQHPFITAAKPVTILRDLITESMEMKAKRQQEQQRELEEEDDSEVEVDSHTMVKSGSEGAGTMRATSTMSDGAQTMIEHGSTMLEADLGTMVINSDEEEEDNDEGSMRRHPTSQQALRPSFMDYFDKQDSKVQQESYNHNRQQEPGYHISQAKNVFPDNWKVPQDGDFDFLKNLDFEELQLRLTALDPMMEREIEELRQRYTAKRQPILDAMDAKKRRQQNF</sequence>
<dbReference type="FunFam" id="1.10.287.4270:FF:000001">
    <property type="entry name" value="Serine/threonine-protein kinase 3"/>
    <property type="match status" value="1"/>
</dbReference>
<evidence type="ECO:0000256" key="8">
    <source>
        <dbReference type="ARBA" id="ARBA00022840"/>
    </source>
</evidence>
<feature type="region of interest" description="Disordered" evidence="12">
    <location>
        <begin position="207"/>
        <end position="246"/>
    </location>
</feature>
<dbReference type="InterPro" id="IPR049568">
    <property type="entry name" value="Mst2_SARAH"/>
</dbReference>
<evidence type="ECO:0000313" key="16">
    <source>
        <dbReference type="Proteomes" id="UP000694557"/>
    </source>
</evidence>
<evidence type="ECO:0000259" key="13">
    <source>
        <dbReference type="PROSITE" id="PS50011"/>
    </source>
</evidence>
<evidence type="ECO:0000256" key="5">
    <source>
        <dbReference type="ARBA" id="ARBA00022679"/>
    </source>
</evidence>
<dbReference type="EC" id="2.7.11.1" evidence="2"/>
<dbReference type="Proteomes" id="UP000694557">
    <property type="component" value="Unassembled WGS sequence"/>
</dbReference>
<feature type="domain" description="SARAH" evidence="14">
    <location>
        <begin position="349"/>
        <end position="396"/>
    </location>
</feature>
<dbReference type="GeneTree" id="ENSGT00940000154984"/>
<dbReference type="PROSITE" id="PS50011">
    <property type="entry name" value="PROTEIN_KINASE_DOM"/>
    <property type="match status" value="1"/>
</dbReference>
<evidence type="ECO:0000313" key="15">
    <source>
        <dbReference type="Ensembl" id="ENSOKIP00005017412.1"/>
    </source>
</evidence>
<dbReference type="FunFam" id="3.30.200.20:FF:000410">
    <property type="entry name" value="Serine/threonine-protein kinase 3"/>
    <property type="match status" value="1"/>
</dbReference>
<dbReference type="SUPFAM" id="SSF56112">
    <property type="entry name" value="Protein kinase-like (PK-like)"/>
    <property type="match status" value="1"/>
</dbReference>
<dbReference type="Ensembl" id="ENSOKIT00005018535.1">
    <property type="protein sequence ID" value="ENSOKIP00005017412.1"/>
    <property type="gene ID" value="ENSOKIG00005007669.1"/>
</dbReference>
<keyword evidence="6 11" id="KW-0547">Nucleotide-binding</keyword>
<dbReference type="InterPro" id="IPR024205">
    <property type="entry name" value="Mst1_2_SARAH_domain"/>
</dbReference>
<keyword evidence="4" id="KW-0597">Phosphoprotein</keyword>
<keyword evidence="5" id="KW-0808">Transferase</keyword>
<dbReference type="GO" id="GO:0007165">
    <property type="term" value="P:signal transduction"/>
    <property type="evidence" value="ECO:0007669"/>
    <property type="project" value="InterPro"/>
</dbReference>
<comment type="similarity">
    <text evidence="1">Belongs to the protein kinase superfamily. STE Ser/Thr protein kinase family. STE20 subfamily.</text>
</comment>
<dbReference type="InterPro" id="IPR050629">
    <property type="entry name" value="STE20/SPS1-PAK"/>
</dbReference>
<evidence type="ECO:0000256" key="3">
    <source>
        <dbReference type="ARBA" id="ARBA00022527"/>
    </source>
</evidence>
<evidence type="ECO:0000256" key="12">
    <source>
        <dbReference type="SAM" id="MobiDB-lite"/>
    </source>
</evidence>
<dbReference type="PROSITE" id="PS50951">
    <property type="entry name" value="SARAH"/>
    <property type="match status" value="1"/>
</dbReference>
<reference evidence="15" key="1">
    <citation type="submission" date="2025-08" db="UniProtKB">
        <authorList>
            <consortium name="Ensembl"/>
        </authorList>
    </citation>
    <scope>IDENTIFICATION</scope>
</reference>
<dbReference type="Gene3D" id="1.10.510.10">
    <property type="entry name" value="Transferase(Phosphotransferase) domain 1"/>
    <property type="match status" value="1"/>
</dbReference>
<dbReference type="GO" id="GO:0004674">
    <property type="term" value="F:protein serine/threonine kinase activity"/>
    <property type="evidence" value="ECO:0007669"/>
    <property type="project" value="UniProtKB-KW"/>
</dbReference>
<keyword evidence="7" id="KW-0418">Kinase</keyword>
<dbReference type="PROSITE" id="PS00107">
    <property type="entry name" value="PROTEIN_KINASE_ATP"/>
    <property type="match status" value="1"/>
</dbReference>
<protein>
    <recommendedName>
        <fullName evidence="2">non-specific serine/threonine protein kinase</fullName>
        <ecNumber evidence="2">2.7.11.1</ecNumber>
    </recommendedName>
</protein>
<evidence type="ECO:0000256" key="7">
    <source>
        <dbReference type="ARBA" id="ARBA00022777"/>
    </source>
</evidence>
<evidence type="ECO:0000256" key="11">
    <source>
        <dbReference type="PROSITE-ProRule" id="PRU10141"/>
    </source>
</evidence>
<dbReference type="Gene3D" id="4.10.170.10">
    <property type="entry name" value="p53-like tetramerisation domain"/>
    <property type="match status" value="1"/>
</dbReference>
<keyword evidence="3" id="KW-0723">Serine/threonine-protein kinase</keyword>
<comment type="catalytic activity">
    <reaction evidence="9">
        <text>L-threonyl-[protein] + ATP = O-phospho-L-threonyl-[protein] + ADP + H(+)</text>
        <dbReference type="Rhea" id="RHEA:46608"/>
        <dbReference type="Rhea" id="RHEA-COMP:11060"/>
        <dbReference type="Rhea" id="RHEA-COMP:11605"/>
        <dbReference type="ChEBI" id="CHEBI:15378"/>
        <dbReference type="ChEBI" id="CHEBI:30013"/>
        <dbReference type="ChEBI" id="CHEBI:30616"/>
        <dbReference type="ChEBI" id="CHEBI:61977"/>
        <dbReference type="ChEBI" id="CHEBI:456216"/>
        <dbReference type="EC" id="2.7.11.1"/>
    </reaction>
</comment>
<dbReference type="GO" id="GO:0005737">
    <property type="term" value="C:cytoplasm"/>
    <property type="evidence" value="ECO:0007669"/>
    <property type="project" value="TreeGrafter"/>
</dbReference>
<dbReference type="Gene3D" id="3.30.200.20">
    <property type="entry name" value="Phosphorylase Kinase, domain 1"/>
    <property type="match status" value="1"/>
</dbReference>
<evidence type="ECO:0000256" key="9">
    <source>
        <dbReference type="ARBA" id="ARBA00047899"/>
    </source>
</evidence>
<evidence type="ECO:0000256" key="2">
    <source>
        <dbReference type="ARBA" id="ARBA00012513"/>
    </source>
</evidence>
<feature type="compositionally biased region" description="Basic and acidic residues" evidence="12">
    <location>
        <begin position="207"/>
        <end position="217"/>
    </location>
</feature>
<feature type="compositionally biased region" description="Acidic residues" evidence="12">
    <location>
        <begin position="218"/>
        <end position="227"/>
    </location>
</feature>
<dbReference type="FunFam" id="4.10.170.10:FF:000002">
    <property type="entry name" value="serine/threonine-protein kinase 3"/>
    <property type="match status" value="1"/>
</dbReference>
<evidence type="ECO:0000259" key="14">
    <source>
        <dbReference type="PROSITE" id="PS50951"/>
    </source>
</evidence>
<comment type="catalytic activity">
    <reaction evidence="10">
        <text>L-seryl-[protein] + ATP = O-phospho-L-seryl-[protein] + ADP + H(+)</text>
        <dbReference type="Rhea" id="RHEA:17989"/>
        <dbReference type="Rhea" id="RHEA-COMP:9863"/>
        <dbReference type="Rhea" id="RHEA-COMP:11604"/>
        <dbReference type="ChEBI" id="CHEBI:15378"/>
        <dbReference type="ChEBI" id="CHEBI:29999"/>
        <dbReference type="ChEBI" id="CHEBI:30616"/>
        <dbReference type="ChEBI" id="CHEBI:83421"/>
        <dbReference type="ChEBI" id="CHEBI:456216"/>
        <dbReference type="EC" id="2.7.11.1"/>
    </reaction>
</comment>